<evidence type="ECO:0000256" key="5">
    <source>
        <dbReference type="ARBA" id="ARBA00023239"/>
    </source>
</evidence>
<dbReference type="RefSeq" id="WP_285065371.1">
    <property type="nucleotide sequence ID" value="NZ_JASOOE010000003.1"/>
</dbReference>
<evidence type="ECO:0000256" key="2">
    <source>
        <dbReference type="ARBA" id="ARBA00022692"/>
    </source>
</evidence>
<comment type="function">
    <text evidence="7">Functions as a peptidoglycan terminase that cleaves nascent peptidoglycan strands endolytically to terminate their elongation.</text>
</comment>
<evidence type="ECO:0000313" key="8">
    <source>
        <dbReference type="EMBL" id="MDK7186724.1"/>
    </source>
</evidence>
<sequence>MAKINWEKIQEEAKRNETIHVKETLWTNRIIHVFMLGLLVVGLLVTIFAYIKIDGALSPSDVKDSSKLEVTIPMGSTSSDIAQILEDKGLTSSSKIFSLYMKFKGSHNFQAGTYEFSKQMGANELLATLEEGGKPIYEDVDTTLTVVEGMQLEEIAKLVEENTPISAEDFIKAADNQNLIDQLTASFPSLLKPLTEIENLKHPLEGYLYPATYDYISGSTAEDLITQMVTKANLEFQSLLEDLNNTAFSYHQILTLASIVEREAVTDEDRALVAGVFYNRLNAGMPLQSDITVSYALGEHKELVTYQDLEVDSPYNTYKASALPPGPINNPSLSAIKACIYPSSNNYYYFVADLKTGKIYYSQSQEEHDALVKEYVQPLFEESSNKEQDTSHSSE</sequence>
<dbReference type="AlphaFoldDB" id="A0AAJ1V579"/>
<dbReference type="CDD" id="cd08010">
    <property type="entry name" value="MltG_like"/>
    <property type="match status" value="1"/>
</dbReference>
<name>A0AAJ1V579_9LACT</name>
<reference evidence="8" key="1">
    <citation type="submission" date="2023-05" db="EMBL/GenBank/DDBJ databases">
        <title>Cataloging the Phylogenetic Diversity of Human Bladder Bacteria.</title>
        <authorList>
            <person name="Du J."/>
        </authorList>
    </citation>
    <scope>NUCLEOTIDE SEQUENCE</scope>
    <source>
        <strain evidence="8">UMB1231</strain>
    </source>
</reference>
<evidence type="ECO:0000256" key="4">
    <source>
        <dbReference type="ARBA" id="ARBA00023136"/>
    </source>
</evidence>
<keyword evidence="4 7" id="KW-0472">Membrane</keyword>
<dbReference type="GO" id="GO:0009252">
    <property type="term" value="P:peptidoglycan biosynthetic process"/>
    <property type="evidence" value="ECO:0007669"/>
    <property type="project" value="UniProtKB-UniRule"/>
</dbReference>
<dbReference type="PANTHER" id="PTHR30518:SF2">
    <property type="entry name" value="ENDOLYTIC MUREIN TRANSGLYCOSYLASE"/>
    <property type="match status" value="1"/>
</dbReference>
<comment type="similarity">
    <text evidence="7">Belongs to the transglycosylase MltG family.</text>
</comment>
<evidence type="ECO:0000256" key="6">
    <source>
        <dbReference type="ARBA" id="ARBA00023316"/>
    </source>
</evidence>
<evidence type="ECO:0000256" key="1">
    <source>
        <dbReference type="ARBA" id="ARBA00022475"/>
    </source>
</evidence>
<evidence type="ECO:0000313" key="9">
    <source>
        <dbReference type="Proteomes" id="UP001229251"/>
    </source>
</evidence>
<dbReference type="EMBL" id="JASOOE010000003">
    <property type="protein sequence ID" value="MDK7186724.1"/>
    <property type="molecule type" value="Genomic_DNA"/>
</dbReference>
<dbReference type="HAMAP" id="MF_02065">
    <property type="entry name" value="MltG"/>
    <property type="match status" value="1"/>
</dbReference>
<dbReference type="GO" id="GO:0008932">
    <property type="term" value="F:lytic endotransglycosylase activity"/>
    <property type="evidence" value="ECO:0007669"/>
    <property type="project" value="UniProtKB-UniRule"/>
</dbReference>
<dbReference type="Proteomes" id="UP001229251">
    <property type="component" value="Unassembled WGS sequence"/>
</dbReference>
<dbReference type="NCBIfam" id="TIGR00247">
    <property type="entry name" value="endolytic transglycosylase MltG"/>
    <property type="match status" value="1"/>
</dbReference>
<keyword evidence="2 7" id="KW-0812">Transmembrane</keyword>
<dbReference type="PANTHER" id="PTHR30518">
    <property type="entry name" value="ENDOLYTIC MUREIN TRANSGLYCOSYLASE"/>
    <property type="match status" value="1"/>
</dbReference>
<comment type="caution">
    <text evidence="8">The sequence shown here is derived from an EMBL/GenBank/DDBJ whole genome shotgun (WGS) entry which is preliminary data.</text>
</comment>
<keyword evidence="6 7" id="KW-0961">Cell wall biogenesis/degradation</keyword>
<keyword evidence="1 7" id="KW-1003">Cell membrane</keyword>
<proteinExistence type="inferred from homology"/>
<comment type="subcellular location">
    <subcellularLocation>
        <location evidence="7">Cell membrane</location>
        <topology evidence="7">Single-pass membrane protein</topology>
    </subcellularLocation>
</comment>
<feature type="transmembrane region" description="Helical" evidence="7">
    <location>
        <begin position="30"/>
        <end position="51"/>
    </location>
</feature>
<dbReference type="GO" id="GO:0005886">
    <property type="term" value="C:plasma membrane"/>
    <property type="evidence" value="ECO:0007669"/>
    <property type="project" value="UniProtKB-SubCell"/>
</dbReference>
<evidence type="ECO:0000256" key="3">
    <source>
        <dbReference type="ARBA" id="ARBA00022989"/>
    </source>
</evidence>
<keyword evidence="3 7" id="KW-1133">Transmembrane helix</keyword>
<dbReference type="EC" id="4.2.2.29" evidence="7"/>
<feature type="site" description="Important for catalytic activity" evidence="7">
    <location>
        <position position="263"/>
    </location>
</feature>
<dbReference type="Gene3D" id="3.30.1490.480">
    <property type="entry name" value="Endolytic murein transglycosylase"/>
    <property type="match status" value="1"/>
</dbReference>
<dbReference type="InterPro" id="IPR003770">
    <property type="entry name" value="MLTG-like"/>
</dbReference>
<gene>
    <name evidence="7 8" type="primary">mltG</name>
    <name evidence="8" type="ORF">QP433_01885</name>
</gene>
<organism evidence="8 9">
    <name type="scientific">Facklamia hominis</name>
    <dbReference type="NCBI Taxonomy" id="178214"/>
    <lineage>
        <taxon>Bacteria</taxon>
        <taxon>Bacillati</taxon>
        <taxon>Bacillota</taxon>
        <taxon>Bacilli</taxon>
        <taxon>Lactobacillales</taxon>
        <taxon>Aerococcaceae</taxon>
        <taxon>Facklamia</taxon>
    </lineage>
</organism>
<dbReference type="Pfam" id="PF02618">
    <property type="entry name" value="YceG"/>
    <property type="match status" value="1"/>
</dbReference>
<dbReference type="GO" id="GO:0071555">
    <property type="term" value="P:cell wall organization"/>
    <property type="evidence" value="ECO:0007669"/>
    <property type="project" value="UniProtKB-KW"/>
</dbReference>
<evidence type="ECO:0000256" key="7">
    <source>
        <dbReference type="HAMAP-Rule" id="MF_02065"/>
    </source>
</evidence>
<keyword evidence="5 7" id="KW-0456">Lyase</keyword>
<protein>
    <recommendedName>
        <fullName evidence="7">Endolytic murein transglycosylase</fullName>
        <ecNumber evidence="7">4.2.2.29</ecNumber>
    </recommendedName>
    <alternativeName>
        <fullName evidence="7">Peptidoglycan lytic transglycosylase</fullName>
    </alternativeName>
    <alternativeName>
        <fullName evidence="7">Peptidoglycan polymerization terminase</fullName>
    </alternativeName>
</protein>
<accession>A0AAJ1V579</accession>
<comment type="catalytic activity">
    <reaction evidence="7">
        <text>a peptidoglycan chain = a peptidoglycan chain with N-acetyl-1,6-anhydromuramyl-[peptide] at the reducing end + a peptidoglycan chain with N-acetylglucosamine at the non-reducing end.</text>
        <dbReference type="EC" id="4.2.2.29"/>
    </reaction>
</comment>